<dbReference type="OrthoDB" id="9800361at2"/>
<evidence type="ECO:0000256" key="4">
    <source>
        <dbReference type="HAMAP-Rule" id="MF_00213"/>
    </source>
</evidence>
<dbReference type="Proteomes" id="UP000053947">
    <property type="component" value="Unassembled WGS sequence"/>
</dbReference>
<dbReference type="RefSeq" id="WP_058438272.1">
    <property type="nucleotide sequence ID" value="NZ_KQ758903.1"/>
</dbReference>
<dbReference type="Gene3D" id="3.30.2320.80">
    <property type="match status" value="1"/>
</dbReference>
<dbReference type="GO" id="GO:0051604">
    <property type="term" value="P:protein maturation"/>
    <property type="evidence" value="ECO:0007669"/>
    <property type="project" value="InterPro"/>
</dbReference>
<feature type="binding site" evidence="4">
    <location>
        <position position="73"/>
    </location>
    <ligand>
        <name>Zn(2+)</name>
        <dbReference type="ChEBI" id="CHEBI:29105"/>
    </ligand>
</feature>
<dbReference type="EMBL" id="LFDV01000002">
    <property type="protein sequence ID" value="KTB47589.1"/>
    <property type="molecule type" value="Genomic_DNA"/>
</dbReference>
<name>A0A0W0GG95_9CHLR</name>
<organism evidence="5 6">
    <name type="scientific">Dehalogenimonas alkenigignens</name>
    <dbReference type="NCBI Taxonomy" id="1217799"/>
    <lineage>
        <taxon>Bacteria</taxon>
        <taxon>Bacillati</taxon>
        <taxon>Chloroflexota</taxon>
        <taxon>Dehalococcoidia</taxon>
        <taxon>Dehalococcoidales</taxon>
        <taxon>Dehalococcoidaceae</taxon>
        <taxon>Dehalogenimonas</taxon>
    </lineage>
</organism>
<accession>A0A0W0GG95</accession>
<evidence type="ECO:0000313" key="6">
    <source>
        <dbReference type="Proteomes" id="UP000053947"/>
    </source>
</evidence>
<dbReference type="PANTHER" id="PTHR34535:SF3">
    <property type="entry name" value="HYDROGENASE MATURATION FACTOR HYPA"/>
    <property type="match status" value="1"/>
</dbReference>
<evidence type="ECO:0000256" key="1">
    <source>
        <dbReference type="ARBA" id="ARBA00022596"/>
    </source>
</evidence>
<dbReference type="PIRSF" id="PIRSF004761">
    <property type="entry name" value="Hydrgn_mat_HypA"/>
    <property type="match status" value="1"/>
</dbReference>
<feature type="binding site" evidence="4">
    <location>
        <position position="2"/>
    </location>
    <ligand>
        <name>Ni(2+)</name>
        <dbReference type="ChEBI" id="CHEBI:49786"/>
    </ligand>
</feature>
<dbReference type="PANTHER" id="PTHR34535">
    <property type="entry name" value="HYDROGENASE MATURATION FACTOR HYPA"/>
    <property type="match status" value="1"/>
</dbReference>
<keyword evidence="2 4" id="KW-0479">Metal-binding</keyword>
<feature type="binding site" evidence="4">
    <location>
        <position position="76"/>
    </location>
    <ligand>
        <name>Zn(2+)</name>
        <dbReference type="ChEBI" id="CHEBI:29105"/>
    </ligand>
</feature>
<keyword evidence="6" id="KW-1185">Reference proteome</keyword>
<evidence type="ECO:0000256" key="2">
    <source>
        <dbReference type="ARBA" id="ARBA00022723"/>
    </source>
</evidence>
<dbReference type="STRING" id="1217799.DEALK_04340"/>
<proteinExistence type="inferred from homology"/>
<comment type="caution">
    <text evidence="5">The sequence shown here is derived from an EMBL/GenBank/DDBJ whole genome shotgun (WGS) entry which is preliminary data.</text>
</comment>
<dbReference type="InterPro" id="IPR000688">
    <property type="entry name" value="HypA/HybF"/>
</dbReference>
<comment type="function">
    <text evidence="4">Involved in the maturation of [NiFe] hydrogenases. Required for nickel insertion into the metal center of the hydrogenase.</text>
</comment>
<feature type="binding site" evidence="4">
    <location>
        <position position="92"/>
    </location>
    <ligand>
        <name>Zn(2+)</name>
        <dbReference type="ChEBI" id="CHEBI:29105"/>
    </ligand>
</feature>
<dbReference type="GO" id="GO:0016151">
    <property type="term" value="F:nickel cation binding"/>
    <property type="evidence" value="ECO:0007669"/>
    <property type="project" value="UniProtKB-UniRule"/>
</dbReference>
<protein>
    <recommendedName>
        <fullName evidence="4">Hydrogenase maturation factor HypA</fullName>
    </recommendedName>
</protein>
<dbReference type="AlphaFoldDB" id="A0A0W0GG95"/>
<gene>
    <name evidence="4" type="primary">hypA</name>
    <name evidence="5" type="ORF">DEALK_04340</name>
</gene>
<dbReference type="HAMAP" id="MF_00213">
    <property type="entry name" value="HypA_HybF"/>
    <property type="match status" value="1"/>
</dbReference>
<dbReference type="Pfam" id="PF01155">
    <property type="entry name" value="HypA"/>
    <property type="match status" value="1"/>
</dbReference>
<keyword evidence="3 4" id="KW-0862">Zinc</keyword>
<dbReference type="GO" id="GO:0008270">
    <property type="term" value="F:zinc ion binding"/>
    <property type="evidence" value="ECO:0007669"/>
    <property type="project" value="UniProtKB-UniRule"/>
</dbReference>
<evidence type="ECO:0000256" key="3">
    <source>
        <dbReference type="ARBA" id="ARBA00022833"/>
    </source>
</evidence>
<comment type="similarity">
    <text evidence="4">Belongs to the HypA/HybF family.</text>
</comment>
<sequence length="119" mass="13146">MHELAVTQSLLDIVLKEAGKAGAKRVNTVTLVIGELSGLVDDSIQFYFDFMTKGTIAEGSMLHFKRIPARMKCRACGEEFITSPNEWICPKCGLWQAEVIAGKEFYVDSIEVDDADKSA</sequence>
<reference evidence="5 6" key="1">
    <citation type="submission" date="2015-06" db="EMBL/GenBank/DDBJ databases">
        <title>Genome sequence of the organohalide-respiring Dehalogenimonas alkenigignens type strain (IP3-3T).</title>
        <authorList>
            <person name="Key T.A."/>
            <person name="Richmond D.P."/>
            <person name="Bowman K.S."/>
            <person name="Cho Y.-J."/>
            <person name="Chun J."/>
            <person name="da Costa M.S."/>
            <person name="Rainey F.A."/>
            <person name="Moe W.M."/>
        </authorList>
    </citation>
    <scope>NUCLEOTIDE SEQUENCE [LARGE SCALE GENOMIC DNA]</scope>
    <source>
        <strain evidence="5 6">IP3-3</strain>
    </source>
</reference>
<feature type="binding site" evidence="4">
    <location>
        <position position="89"/>
    </location>
    <ligand>
        <name>Zn(2+)</name>
        <dbReference type="ChEBI" id="CHEBI:29105"/>
    </ligand>
</feature>
<evidence type="ECO:0000313" key="5">
    <source>
        <dbReference type="EMBL" id="KTB47589.1"/>
    </source>
</evidence>
<keyword evidence="1 4" id="KW-0533">Nickel</keyword>
<dbReference type="NCBIfam" id="TIGR00100">
    <property type="entry name" value="hypA"/>
    <property type="match status" value="1"/>
</dbReference>